<dbReference type="EMBL" id="SODO01000005">
    <property type="protein sequence ID" value="TDW59461.1"/>
    <property type="molecule type" value="Genomic_DNA"/>
</dbReference>
<evidence type="ECO:0000313" key="3">
    <source>
        <dbReference type="EMBL" id="TDW59461.1"/>
    </source>
</evidence>
<keyword evidence="1" id="KW-0472">Membrane</keyword>
<reference evidence="3 5" key="2">
    <citation type="submission" date="2019-03" db="EMBL/GenBank/DDBJ databases">
        <title>Genomic Encyclopedia of Archaeal and Bacterial Type Strains, Phase II (KMG-II): from individual species to whole genera.</title>
        <authorList>
            <person name="Goeker M."/>
        </authorList>
    </citation>
    <scope>NUCLEOTIDE SEQUENCE [LARGE SCALE GENOMIC DNA]</scope>
    <source>
        <strain evidence="3 5">DSM 15594</strain>
    </source>
</reference>
<keyword evidence="5" id="KW-1185">Reference proteome</keyword>
<evidence type="ECO:0000256" key="1">
    <source>
        <dbReference type="SAM" id="Phobius"/>
    </source>
</evidence>
<feature type="transmembrane region" description="Helical" evidence="1">
    <location>
        <begin position="52"/>
        <end position="72"/>
    </location>
</feature>
<evidence type="ECO:0000313" key="5">
    <source>
        <dbReference type="Proteomes" id="UP000295058"/>
    </source>
</evidence>
<dbReference type="Proteomes" id="UP000295058">
    <property type="component" value="Unassembled WGS sequence"/>
</dbReference>
<organism evidence="2 4">
    <name type="scientific">Oceanimonas baumannii</name>
    <dbReference type="NCBI Taxonomy" id="129578"/>
    <lineage>
        <taxon>Bacteria</taxon>
        <taxon>Pseudomonadati</taxon>
        <taxon>Pseudomonadota</taxon>
        <taxon>Gammaproteobacteria</taxon>
        <taxon>Aeromonadales</taxon>
        <taxon>Aeromonadaceae</taxon>
        <taxon>Oceanimonas</taxon>
    </lineage>
</organism>
<dbReference type="Proteomes" id="UP000243640">
    <property type="component" value="Unassembled WGS sequence"/>
</dbReference>
<sequence>MKMKDRKLNATDHLRAHWRQAKADFWRHWRECFEKKADRARLLLDLGTIRSLYWQALGLNALAIATTISAWWRKTAPVHQLGSQVL</sequence>
<evidence type="ECO:0000313" key="2">
    <source>
        <dbReference type="EMBL" id="OYD24715.1"/>
    </source>
</evidence>
<name>A0A235CLI9_9GAMM</name>
<evidence type="ECO:0000313" key="4">
    <source>
        <dbReference type="Proteomes" id="UP000243640"/>
    </source>
</evidence>
<protein>
    <submittedName>
        <fullName evidence="2">Uncharacterized protein</fullName>
    </submittedName>
</protein>
<keyword evidence="1" id="KW-0812">Transmembrane</keyword>
<dbReference type="EMBL" id="NQJF01000006">
    <property type="protein sequence ID" value="OYD24715.1"/>
    <property type="molecule type" value="Genomic_DNA"/>
</dbReference>
<reference evidence="2 4" key="1">
    <citation type="submission" date="2017-08" db="EMBL/GenBank/DDBJ databases">
        <title>Draft Genome Sequence of the Marine Bacterium Oceanimonas baumannii ATCC 700832.</title>
        <authorList>
            <person name="Mcclelland W.D."/>
            <person name="Brennan M.A."/>
            <person name="Trachtenberg A.M."/>
            <person name="Maclea K.S."/>
        </authorList>
    </citation>
    <scope>NUCLEOTIDE SEQUENCE [LARGE SCALE GENOMIC DNA]</scope>
    <source>
        <strain evidence="2 4">ATCC 700832</strain>
    </source>
</reference>
<dbReference type="RefSeq" id="WP_094278131.1">
    <property type="nucleotide sequence ID" value="NZ_NQJF01000006.1"/>
</dbReference>
<comment type="caution">
    <text evidence="2">The sequence shown here is derived from an EMBL/GenBank/DDBJ whole genome shotgun (WGS) entry which is preliminary data.</text>
</comment>
<accession>A0A235CLI9</accession>
<dbReference type="OrthoDB" id="5600762at2"/>
<gene>
    <name evidence="2" type="ORF">B6S09_08815</name>
    <name evidence="3" type="ORF">LY04_01712</name>
</gene>
<dbReference type="AlphaFoldDB" id="A0A235CLI9"/>
<proteinExistence type="predicted"/>
<keyword evidence="1" id="KW-1133">Transmembrane helix</keyword>